<dbReference type="RefSeq" id="WP_237345021.1">
    <property type="nucleotide sequence ID" value="NZ_JABWGX010000007.1"/>
</dbReference>
<feature type="chain" id="PRO_5046864317" evidence="7">
    <location>
        <begin position="20"/>
        <end position="155"/>
    </location>
</feature>
<evidence type="ECO:0000256" key="3">
    <source>
        <dbReference type="ARBA" id="ARBA00022723"/>
    </source>
</evidence>
<evidence type="ECO:0000313" key="10">
    <source>
        <dbReference type="Proteomes" id="UP001241747"/>
    </source>
</evidence>
<evidence type="ECO:0000256" key="5">
    <source>
        <dbReference type="ARBA" id="ARBA00023004"/>
    </source>
</evidence>
<dbReference type="Pfam" id="PF00034">
    <property type="entry name" value="Cytochrom_C"/>
    <property type="match status" value="1"/>
</dbReference>
<evidence type="ECO:0000256" key="6">
    <source>
        <dbReference type="PROSITE-ProRule" id="PRU00433"/>
    </source>
</evidence>
<dbReference type="InterPro" id="IPR036909">
    <property type="entry name" value="Cyt_c-like_dom_sf"/>
</dbReference>
<dbReference type="SUPFAM" id="SSF46626">
    <property type="entry name" value="Cytochrome c"/>
    <property type="match status" value="1"/>
</dbReference>
<keyword evidence="7" id="KW-0732">Signal</keyword>
<evidence type="ECO:0000259" key="8">
    <source>
        <dbReference type="PROSITE" id="PS51007"/>
    </source>
</evidence>
<dbReference type="PROSITE" id="PS51007">
    <property type="entry name" value="CYTC"/>
    <property type="match status" value="1"/>
</dbReference>
<feature type="domain" description="Cytochrome c" evidence="8">
    <location>
        <begin position="46"/>
        <end position="149"/>
    </location>
</feature>
<dbReference type="InterPro" id="IPR002327">
    <property type="entry name" value="Cyt_c_1A/1B"/>
</dbReference>
<accession>A0ABU0LBR1</accession>
<keyword evidence="10" id="KW-1185">Reference proteome</keyword>
<dbReference type="PRINTS" id="PR00604">
    <property type="entry name" value="CYTCHRMECIAB"/>
</dbReference>
<gene>
    <name evidence="9" type="ORF">QOZ94_001269</name>
</gene>
<keyword evidence="4" id="KW-0249">Electron transport</keyword>
<protein>
    <submittedName>
        <fullName evidence="9">Cytochrome c</fullName>
    </submittedName>
</protein>
<dbReference type="EMBL" id="JAUSVY010000002">
    <property type="protein sequence ID" value="MDQ0504495.1"/>
    <property type="molecule type" value="Genomic_DNA"/>
</dbReference>
<comment type="caution">
    <text evidence="9">The sequence shown here is derived from an EMBL/GenBank/DDBJ whole genome shotgun (WGS) entry which is preliminary data.</text>
</comment>
<dbReference type="Gene3D" id="1.10.760.10">
    <property type="entry name" value="Cytochrome c-like domain"/>
    <property type="match status" value="1"/>
</dbReference>
<feature type="signal peptide" evidence="7">
    <location>
        <begin position="1"/>
        <end position="19"/>
    </location>
</feature>
<evidence type="ECO:0000313" key="9">
    <source>
        <dbReference type="EMBL" id="MDQ0504495.1"/>
    </source>
</evidence>
<evidence type="ECO:0000256" key="4">
    <source>
        <dbReference type="ARBA" id="ARBA00022982"/>
    </source>
</evidence>
<keyword evidence="3 6" id="KW-0479">Metal-binding</keyword>
<evidence type="ECO:0000256" key="2">
    <source>
        <dbReference type="ARBA" id="ARBA00022617"/>
    </source>
</evidence>
<dbReference type="InterPro" id="IPR009056">
    <property type="entry name" value="Cyt_c-like_dom"/>
</dbReference>
<sequence>MRLILASMLLIAATGAALAESEPAKEAAPAASEAAPAAVAATAEAGDPAKGETVFKKCMACHAIGPGAKTKVGPPLNGIVGAKWAHFEGYPYSEDIKAGAAAGKVWDLATLDNYVTNPKVLAPKGKMAFPGLKDAADRANLIAFLSQFDADGNKK</sequence>
<dbReference type="PANTHER" id="PTHR11961">
    <property type="entry name" value="CYTOCHROME C"/>
    <property type="match status" value="1"/>
</dbReference>
<keyword evidence="1" id="KW-0813">Transport</keyword>
<proteinExistence type="predicted"/>
<reference evidence="9 10" key="1">
    <citation type="submission" date="2023-07" db="EMBL/GenBank/DDBJ databases">
        <title>Genomic Encyclopedia of Type Strains, Phase IV (KMG-IV): sequencing the most valuable type-strain genomes for metagenomic binning, comparative biology and taxonomic classification.</title>
        <authorList>
            <person name="Goeker M."/>
        </authorList>
    </citation>
    <scope>NUCLEOTIDE SEQUENCE [LARGE SCALE GENOMIC DNA]</scope>
    <source>
        <strain evidence="9 10">DSM 3770</strain>
    </source>
</reference>
<organism evidence="9 10">
    <name type="scientific">Xanthobacter agilis</name>
    <dbReference type="NCBI Taxonomy" id="47492"/>
    <lineage>
        <taxon>Bacteria</taxon>
        <taxon>Pseudomonadati</taxon>
        <taxon>Pseudomonadota</taxon>
        <taxon>Alphaproteobacteria</taxon>
        <taxon>Hyphomicrobiales</taxon>
        <taxon>Xanthobacteraceae</taxon>
        <taxon>Xanthobacter</taxon>
    </lineage>
</organism>
<dbReference type="Proteomes" id="UP001241747">
    <property type="component" value="Unassembled WGS sequence"/>
</dbReference>
<evidence type="ECO:0000256" key="7">
    <source>
        <dbReference type="SAM" id="SignalP"/>
    </source>
</evidence>
<name>A0ABU0LBR1_XANAG</name>
<keyword evidence="5 6" id="KW-0408">Iron</keyword>
<keyword evidence="2 6" id="KW-0349">Heme</keyword>
<evidence type="ECO:0000256" key="1">
    <source>
        <dbReference type="ARBA" id="ARBA00022448"/>
    </source>
</evidence>